<sequence>MKILDLSISFLFLLSFYMKHKDRISLRYEIASYHWRLGKAAPWLVYVLLLA</sequence>
<evidence type="ECO:0000313" key="1">
    <source>
        <dbReference type="EMBL" id="MFC4099265.1"/>
    </source>
</evidence>
<dbReference type="RefSeq" id="WP_377717956.1">
    <property type="nucleotide sequence ID" value="NZ_JBHSAM010000015.1"/>
</dbReference>
<name>A0ABV8K2J1_9BACL</name>
<organism evidence="1 2">
    <name type="scientific">Paenibacillus xanthanilyticus</name>
    <dbReference type="NCBI Taxonomy" id="1783531"/>
    <lineage>
        <taxon>Bacteria</taxon>
        <taxon>Bacillati</taxon>
        <taxon>Bacillota</taxon>
        <taxon>Bacilli</taxon>
        <taxon>Bacillales</taxon>
        <taxon>Paenibacillaceae</taxon>
        <taxon>Paenibacillus</taxon>
    </lineage>
</organism>
<dbReference type="Proteomes" id="UP001595715">
    <property type="component" value="Unassembled WGS sequence"/>
</dbReference>
<gene>
    <name evidence="1" type="ORF">ACFOZ8_06270</name>
</gene>
<evidence type="ECO:0000313" key="2">
    <source>
        <dbReference type="Proteomes" id="UP001595715"/>
    </source>
</evidence>
<protein>
    <submittedName>
        <fullName evidence="1">Uncharacterized protein</fullName>
    </submittedName>
</protein>
<comment type="caution">
    <text evidence="1">The sequence shown here is derived from an EMBL/GenBank/DDBJ whole genome shotgun (WGS) entry which is preliminary data.</text>
</comment>
<keyword evidence="2" id="KW-1185">Reference proteome</keyword>
<proteinExistence type="predicted"/>
<reference evidence="2" key="1">
    <citation type="journal article" date="2019" name="Int. J. Syst. Evol. Microbiol.">
        <title>The Global Catalogue of Microorganisms (GCM) 10K type strain sequencing project: providing services to taxonomists for standard genome sequencing and annotation.</title>
        <authorList>
            <consortium name="The Broad Institute Genomics Platform"/>
            <consortium name="The Broad Institute Genome Sequencing Center for Infectious Disease"/>
            <person name="Wu L."/>
            <person name="Ma J."/>
        </authorList>
    </citation>
    <scope>NUCLEOTIDE SEQUENCE [LARGE SCALE GENOMIC DNA]</scope>
    <source>
        <strain evidence="2">IBRC-M 10987</strain>
    </source>
</reference>
<dbReference type="EMBL" id="JBHSAM010000015">
    <property type="protein sequence ID" value="MFC4099265.1"/>
    <property type="molecule type" value="Genomic_DNA"/>
</dbReference>
<accession>A0ABV8K2J1</accession>